<dbReference type="EMBL" id="JAPQKH010000003">
    <property type="protein sequence ID" value="KAJ5106346.1"/>
    <property type="molecule type" value="Genomic_DNA"/>
</dbReference>
<keyword evidence="2" id="KW-0805">Transcription regulation</keyword>
<reference evidence="8" key="2">
    <citation type="journal article" date="2023" name="IMA Fungus">
        <title>Comparative genomic study of the Penicillium genus elucidates a diverse pangenome and 15 lateral gene transfer events.</title>
        <authorList>
            <person name="Petersen C."/>
            <person name="Sorensen T."/>
            <person name="Nielsen M.R."/>
            <person name="Sondergaard T.E."/>
            <person name="Sorensen J.L."/>
            <person name="Fitzpatrick D.A."/>
            <person name="Frisvad J.C."/>
            <person name="Nielsen K.L."/>
        </authorList>
    </citation>
    <scope>NUCLEOTIDE SEQUENCE</scope>
    <source>
        <strain evidence="8">IBT 30069</strain>
    </source>
</reference>
<sequence length="605" mass="67061">MSDAASPVVKRRACVPCTAAKAKCTPHTLTLCQRCARLGKECTYLDLPQTRRKYRTGLSRVELLEKKIDQLNSQLAGFSRPTEQISPGISNALTNDSNPPTNNPHSSLSSQLGAEDISAMLDAANEPSHGRDPPTKSALEGQPSIVDRGLLSEAEADYFLKIYQLELVPKFPFVLLAQGETVSRLMNQQPFLFLSIVSATMRSGHPLRTTVAEEIMKHVTVRVVVQSERNLELLQGLLVCSAWYSYPGEKHHPRLLLLVQFCVSILYDLGLHKKPDLNSDERQALLGTYWISVGLYGTLGRPITMKHDARMNQCLERIKSTEHLSDRWIAPFIHLQSFLATIDEVYGSMQASGGKALVQLTRSSLQRQFEIVKAGVEQDLGSCPPPTANAIRIEIKYVELRLEELSLHDQFWTAESDCAARISMLMAVIQRGKELIHAIISLPASDISRMTIPACAHICAAVGFMPSAVLILINIITSTSDSDVESQVKAVVDLADYPNLLTQLTNAMETQFEGVSAENKETDVVGSLCDKMRLLSRCYPYQIRAVARNAQPQSGRDNTAMITVDATDVPMEPQIWPSIYSDLEEIFPTDDTQWDSLLSNFTGFN</sequence>
<dbReference type="OrthoDB" id="1600564at2759"/>
<dbReference type="PROSITE" id="PS00463">
    <property type="entry name" value="ZN2_CY6_FUNGAL_1"/>
    <property type="match status" value="1"/>
</dbReference>
<dbReference type="GO" id="GO:0000981">
    <property type="term" value="F:DNA-binding transcription factor activity, RNA polymerase II-specific"/>
    <property type="evidence" value="ECO:0007669"/>
    <property type="project" value="InterPro"/>
</dbReference>
<dbReference type="GO" id="GO:0000976">
    <property type="term" value="F:transcription cis-regulatory region binding"/>
    <property type="evidence" value="ECO:0007669"/>
    <property type="project" value="TreeGrafter"/>
</dbReference>
<dbReference type="AlphaFoldDB" id="A0A9W9FTU6"/>
<dbReference type="PANTHER" id="PTHR31845">
    <property type="entry name" value="FINGER DOMAIN PROTEIN, PUTATIVE-RELATED"/>
    <property type="match status" value="1"/>
</dbReference>
<keyword evidence="4" id="KW-0804">Transcription</keyword>
<dbReference type="InterPro" id="IPR051089">
    <property type="entry name" value="prtT"/>
</dbReference>
<protein>
    <recommendedName>
        <fullName evidence="7">Zn(2)-C6 fungal-type domain-containing protein</fullName>
    </recommendedName>
</protein>
<proteinExistence type="predicted"/>
<feature type="region of interest" description="Disordered" evidence="6">
    <location>
        <begin position="79"/>
        <end position="110"/>
    </location>
</feature>
<keyword evidence="3" id="KW-0238">DNA-binding</keyword>
<dbReference type="CDD" id="cd12148">
    <property type="entry name" value="fungal_TF_MHR"/>
    <property type="match status" value="1"/>
</dbReference>
<comment type="caution">
    <text evidence="8">The sequence shown here is derived from an EMBL/GenBank/DDBJ whole genome shotgun (WGS) entry which is preliminary data.</text>
</comment>
<feature type="domain" description="Zn(2)-C6 fungal-type" evidence="7">
    <location>
        <begin position="13"/>
        <end position="44"/>
    </location>
</feature>
<dbReference type="GO" id="GO:0005634">
    <property type="term" value="C:nucleus"/>
    <property type="evidence" value="ECO:0007669"/>
    <property type="project" value="UniProtKB-SubCell"/>
</dbReference>
<gene>
    <name evidence="8" type="ORF">N7456_003021</name>
</gene>
<evidence type="ECO:0000256" key="3">
    <source>
        <dbReference type="ARBA" id="ARBA00023125"/>
    </source>
</evidence>
<keyword evidence="9" id="KW-1185">Reference proteome</keyword>
<dbReference type="GO" id="GO:0008270">
    <property type="term" value="F:zinc ion binding"/>
    <property type="evidence" value="ECO:0007669"/>
    <property type="project" value="InterPro"/>
</dbReference>
<evidence type="ECO:0000259" key="7">
    <source>
        <dbReference type="PROSITE" id="PS50048"/>
    </source>
</evidence>
<keyword evidence="5" id="KW-0539">Nucleus</keyword>
<evidence type="ECO:0000256" key="2">
    <source>
        <dbReference type="ARBA" id="ARBA00023015"/>
    </source>
</evidence>
<dbReference type="InterPro" id="IPR036864">
    <property type="entry name" value="Zn2-C6_fun-type_DNA-bd_sf"/>
</dbReference>
<name>A0A9W9FTU6_9EURO</name>
<dbReference type="SMART" id="SM00066">
    <property type="entry name" value="GAL4"/>
    <property type="match status" value="1"/>
</dbReference>
<evidence type="ECO:0000256" key="6">
    <source>
        <dbReference type="SAM" id="MobiDB-lite"/>
    </source>
</evidence>
<evidence type="ECO:0000313" key="9">
    <source>
        <dbReference type="Proteomes" id="UP001149165"/>
    </source>
</evidence>
<comment type="subcellular location">
    <subcellularLocation>
        <location evidence="1">Nucleus</location>
    </subcellularLocation>
</comment>
<dbReference type="CDD" id="cd00067">
    <property type="entry name" value="GAL4"/>
    <property type="match status" value="1"/>
</dbReference>
<dbReference type="InterPro" id="IPR001138">
    <property type="entry name" value="Zn2Cys6_DnaBD"/>
</dbReference>
<evidence type="ECO:0000256" key="5">
    <source>
        <dbReference type="ARBA" id="ARBA00023242"/>
    </source>
</evidence>
<dbReference type="Gene3D" id="4.10.240.10">
    <property type="entry name" value="Zn(2)-C6 fungal-type DNA-binding domain"/>
    <property type="match status" value="1"/>
</dbReference>
<evidence type="ECO:0000256" key="1">
    <source>
        <dbReference type="ARBA" id="ARBA00004123"/>
    </source>
</evidence>
<evidence type="ECO:0000313" key="8">
    <source>
        <dbReference type="EMBL" id="KAJ5106346.1"/>
    </source>
</evidence>
<evidence type="ECO:0000256" key="4">
    <source>
        <dbReference type="ARBA" id="ARBA00023163"/>
    </source>
</evidence>
<dbReference type="PANTHER" id="PTHR31845:SF10">
    <property type="entry name" value="ZN(II)2CYS6 TRANSCRIPTION FACTOR (EUROFUNG)"/>
    <property type="match status" value="1"/>
</dbReference>
<organism evidence="8 9">
    <name type="scientific">Penicillium angulare</name>
    <dbReference type="NCBI Taxonomy" id="116970"/>
    <lineage>
        <taxon>Eukaryota</taxon>
        <taxon>Fungi</taxon>
        <taxon>Dikarya</taxon>
        <taxon>Ascomycota</taxon>
        <taxon>Pezizomycotina</taxon>
        <taxon>Eurotiomycetes</taxon>
        <taxon>Eurotiomycetidae</taxon>
        <taxon>Eurotiales</taxon>
        <taxon>Aspergillaceae</taxon>
        <taxon>Penicillium</taxon>
    </lineage>
</organism>
<accession>A0A9W9FTU6</accession>
<dbReference type="PROSITE" id="PS50048">
    <property type="entry name" value="ZN2_CY6_FUNGAL_2"/>
    <property type="match status" value="1"/>
</dbReference>
<dbReference type="SUPFAM" id="SSF57701">
    <property type="entry name" value="Zn2/Cys6 DNA-binding domain"/>
    <property type="match status" value="1"/>
</dbReference>
<reference evidence="8" key="1">
    <citation type="submission" date="2022-11" db="EMBL/GenBank/DDBJ databases">
        <authorList>
            <person name="Petersen C."/>
        </authorList>
    </citation>
    <scope>NUCLEOTIDE SEQUENCE</scope>
    <source>
        <strain evidence="8">IBT 30069</strain>
    </source>
</reference>
<dbReference type="Proteomes" id="UP001149165">
    <property type="component" value="Unassembled WGS sequence"/>
</dbReference>